<dbReference type="EMBL" id="HBFX01026375">
    <property type="protein sequence ID" value="CAD8963128.1"/>
    <property type="molecule type" value="Transcribed_RNA"/>
</dbReference>
<gene>
    <name evidence="1" type="ORF">HAND00432_LOCUS16038</name>
</gene>
<reference evidence="1" key="1">
    <citation type="submission" date="2021-01" db="EMBL/GenBank/DDBJ databases">
        <authorList>
            <person name="Corre E."/>
            <person name="Pelletier E."/>
            <person name="Niang G."/>
            <person name="Scheremetjew M."/>
            <person name="Finn R."/>
            <person name="Kale V."/>
            <person name="Holt S."/>
            <person name="Cochrane G."/>
            <person name="Meng A."/>
            <person name="Brown T."/>
            <person name="Cohen L."/>
        </authorList>
    </citation>
    <scope>NUCLEOTIDE SEQUENCE</scope>
    <source>
        <strain evidence="1">CCMP644</strain>
    </source>
</reference>
<protein>
    <submittedName>
        <fullName evidence="1">Uncharacterized protein</fullName>
    </submittedName>
</protein>
<proteinExistence type="predicted"/>
<name>A0A7S1H453_HEMAN</name>
<dbReference type="AlphaFoldDB" id="A0A7S1H453"/>
<evidence type="ECO:0000313" key="1">
    <source>
        <dbReference type="EMBL" id="CAD8963128.1"/>
    </source>
</evidence>
<sequence>MICKGLICAHGKSKALPLHQGFGKSDVECSHLCTRQKVYVPDGFAALEPVPKMPPIVPWKASLNQIGANASLTACLDTKWACGLIYPTAAPCMGRKRALGGWMSLTSIDTRSLLCDQVGM</sequence>
<organism evidence="1">
    <name type="scientific">Hemiselmis andersenii</name>
    <name type="common">Cryptophyte alga</name>
    <dbReference type="NCBI Taxonomy" id="464988"/>
    <lineage>
        <taxon>Eukaryota</taxon>
        <taxon>Cryptophyceae</taxon>
        <taxon>Cryptomonadales</taxon>
        <taxon>Hemiselmidaceae</taxon>
        <taxon>Hemiselmis</taxon>
    </lineage>
</organism>
<accession>A0A7S1H453</accession>